<reference evidence="4 5" key="1">
    <citation type="submission" date="2017-12" db="EMBL/GenBank/DDBJ databases">
        <title>Phylogenetic diversity of female urinary microbiome.</title>
        <authorList>
            <person name="Thomas-White K."/>
            <person name="Wolfe A.J."/>
        </authorList>
    </citation>
    <scope>NUCLEOTIDE SEQUENCE [LARGE SCALE GENOMIC DNA]</scope>
    <source>
        <strain evidence="4 5">UMB0321</strain>
    </source>
</reference>
<dbReference type="AlphaFoldDB" id="A0A2I1XA78"/>
<dbReference type="InterPro" id="IPR018392">
    <property type="entry name" value="LysM"/>
</dbReference>
<feature type="compositionally biased region" description="Polar residues" evidence="1">
    <location>
        <begin position="415"/>
        <end position="426"/>
    </location>
</feature>
<name>A0A2I1XA78_NEISI</name>
<dbReference type="PANTHER" id="PTHR34700">
    <property type="entry name" value="POTASSIUM BINDING PROTEIN KBP"/>
    <property type="match status" value="1"/>
</dbReference>
<dbReference type="Pfam" id="PF01476">
    <property type="entry name" value="LysM"/>
    <property type="match status" value="1"/>
</dbReference>
<dbReference type="PANTHER" id="PTHR34700:SF4">
    <property type="entry name" value="PHAGE-LIKE ELEMENT PBSX PROTEIN XKDP"/>
    <property type="match status" value="1"/>
</dbReference>
<feature type="compositionally biased region" description="Basic and acidic residues" evidence="1">
    <location>
        <begin position="388"/>
        <end position="414"/>
    </location>
</feature>
<evidence type="ECO:0000256" key="1">
    <source>
        <dbReference type="SAM" id="MobiDB-lite"/>
    </source>
</evidence>
<proteinExistence type="predicted"/>
<evidence type="ECO:0000313" key="4">
    <source>
        <dbReference type="EMBL" id="PLA39503.1"/>
    </source>
</evidence>
<dbReference type="PROSITE" id="PS51782">
    <property type="entry name" value="LYSM"/>
    <property type="match status" value="1"/>
</dbReference>
<feature type="domain" description="LysM" evidence="3">
    <location>
        <begin position="33"/>
        <end position="82"/>
    </location>
</feature>
<accession>A0A2I1XA78</accession>
<dbReference type="Gene3D" id="3.10.350.10">
    <property type="entry name" value="LysM domain"/>
    <property type="match status" value="1"/>
</dbReference>
<dbReference type="InterPro" id="IPR052196">
    <property type="entry name" value="Bact_Kbp"/>
</dbReference>
<evidence type="ECO:0000256" key="2">
    <source>
        <dbReference type="SAM" id="SignalP"/>
    </source>
</evidence>
<evidence type="ECO:0000259" key="3">
    <source>
        <dbReference type="PROSITE" id="PS51782"/>
    </source>
</evidence>
<dbReference type="SUPFAM" id="SSF54106">
    <property type="entry name" value="LysM domain"/>
    <property type="match status" value="1"/>
</dbReference>
<keyword evidence="2" id="KW-0732">Signal</keyword>
<feature type="chain" id="PRO_5014179520" evidence="2">
    <location>
        <begin position="23"/>
        <end position="426"/>
    </location>
</feature>
<feature type="signal peptide" evidence="2">
    <location>
        <begin position="1"/>
        <end position="22"/>
    </location>
</feature>
<dbReference type="EMBL" id="PKJO01000015">
    <property type="protein sequence ID" value="PLA39503.1"/>
    <property type="molecule type" value="Genomic_DNA"/>
</dbReference>
<dbReference type="CDD" id="cd00118">
    <property type="entry name" value="LysM"/>
    <property type="match status" value="1"/>
</dbReference>
<dbReference type="SMART" id="SM00257">
    <property type="entry name" value="LysM"/>
    <property type="match status" value="1"/>
</dbReference>
<comment type="caution">
    <text evidence="4">The sequence shown here is derived from an EMBL/GenBank/DDBJ whole genome shotgun (WGS) entry which is preliminary data.</text>
</comment>
<dbReference type="Proteomes" id="UP000234767">
    <property type="component" value="Unassembled WGS sequence"/>
</dbReference>
<dbReference type="RefSeq" id="WP_101810732.1">
    <property type="nucleotide sequence ID" value="NZ_PKJO01000015.1"/>
</dbReference>
<protein>
    <submittedName>
        <fullName evidence="4">Peptidoglycan-binding protein LysM</fullName>
    </submittedName>
</protein>
<sequence length="426" mass="47896">MQQRIITLLCVAGMAISAHTQAASLKVRPDAPQRYVVKNGDTLWGISGKYLYSPWQWNRLWGANRGEIRNPHLIYPGQVLVLRYVNGRPQLGFENGSAGNDGIPVIKLSPRVRETSSGYGIQTVNVNFYRMFMQHPQFIDQMKTQDAPRLIDGPDNRIMYSKGERVYAYGVTEPGRYLVYRAVKNLTDPDTRKYLGQEVVFSGIVSTLPYTNSALDSASDEDRKYLKDGEYYTRLHPLAKVPTQTAQPMIVEEAVSEIRKGDFLLKMDGETEPFQIMPHAPTQHIDGKVISILDGVHEAGQFQTVTLNKGSADGLDKGTVLSIYKRDRQVKVDLEDGKKGRKSVVKYVSIPAEETALAMVYRTGEHLSSAIILENLTNVNIGDTVSEPGRDLDNMSDDKPHVRNEPQDSHDTEHNQYNIHSNINKY</sequence>
<organism evidence="4 5">
    <name type="scientific">Neisseria sicca</name>
    <dbReference type="NCBI Taxonomy" id="490"/>
    <lineage>
        <taxon>Bacteria</taxon>
        <taxon>Pseudomonadati</taxon>
        <taxon>Pseudomonadota</taxon>
        <taxon>Betaproteobacteria</taxon>
        <taxon>Neisseriales</taxon>
        <taxon>Neisseriaceae</taxon>
        <taxon>Neisseria</taxon>
    </lineage>
</organism>
<evidence type="ECO:0000313" key="5">
    <source>
        <dbReference type="Proteomes" id="UP000234767"/>
    </source>
</evidence>
<gene>
    <name evidence="4" type="ORF">CYK00_10090</name>
</gene>
<dbReference type="InterPro" id="IPR036779">
    <property type="entry name" value="LysM_dom_sf"/>
</dbReference>
<feature type="region of interest" description="Disordered" evidence="1">
    <location>
        <begin position="384"/>
        <end position="426"/>
    </location>
</feature>